<sequence>MADNITRRLKIYVNGQEVDATITNLRKNLAKFRSASNRAVEGSPEWKKYNAEVSKLEGELKQATTAQKAFREDTKLTTAGVSDSQKELTKFTGSFSTLINGYKTGDLLQVQEGFNGVKSGIKGATTAAWKFIATPVGAIIAALAGIGFVAKEWLNYNAAVVEAIRTTTAITGLTDAAADKARINAETLQEVYGAGFEESLTTAKKLVTNFGISYDEAFATIEDGLTTGQIKNKEYFDSLSEYGVFFKSAGFSAQEFKDVISTGYDLGIYTDKLPDALKEADLALKEQTTATKESLVNAFGTAFSNELLAKVSSGEITTKEALQSIAEESEKANLSQQQFGQLTADVFKGAGEDVGGAKKIFEALTIAIDGTKKPLTESQQLLKDQATTTRELKEVSSALFATGDQGFGLLIDKAKLFGTKILVDILTTGVDVINWFIDLNNRSGAFSALVTLIGKTFTTTFSTIGIVVRNVVKGLGGLADIFEGIITLDFDKVTEGFSKAMATLPNIVKDTVQKAKDNFKDIKNAFNGNVQVERITLDSYVSNGNATPDNSNPTPNNPTLTDEQKEADTKLTKEDQAIINSKKKLKEWLDQWEADTKLQEEIDGLAEDEANKIKDEIALEEKYAKLEADAFGEKELLSRLEEAKKIELAAIDKKYADKKLKDKEEADKKYAEADKKTKEKLLKAEQTLQAAKTKALEFGVSALRNILGERSGVYKAMFIIEKSLAIKEILINTQKANAQITSNLAIANMKAVAASPLTGGLPFVGINTVIAGKETLSNNINAGVQVASIAGAAIQSLDSGGYTFDGPYSGGLDGIGGQLAMIHPEEYMLSKPIMQLPETPLVLEYLEAKAKGSKIPSLDKGGSISTNDSTTDSLPSETTSNGNLEYQLERLSNHLDKGLRIYYGYEDEESRQKIEDELNDIKQHAKS</sequence>
<dbReference type="Proteomes" id="UP000693839">
    <property type="component" value="Segment"/>
</dbReference>
<reference evidence="3" key="1">
    <citation type="submission" date="2020-07" db="EMBL/GenBank/DDBJ databases">
        <title>Highly diverse flavobacterial phages as mortality factor during North Sea spring blooms.</title>
        <authorList>
            <person name="Bartlau N."/>
            <person name="Wichels A."/>
            <person name="Krohne G."/>
            <person name="Adriaenssens E.M."/>
            <person name="Heins A."/>
            <person name="Fuchs B.M."/>
            <person name="Amann R."/>
            <person name="Moraru C."/>
        </authorList>
    </citation>
    <scope>NUCLEOTIDE SEQUENCE</scope>
</reference>
<evidence type="ECO:0000313" key="4">
    <source>
        <dbReference type="Proteomes" id="UP000693839"/>
    </source>
</evidence>
<evidence type="ECO:0000313" key="3">
    <source>
        <dbReference type="EMBL" id="QQV91377.1"/>
    </source>
</evidence>
<protein>
    <submittedName>
        <fullName evidence="3">Tail tape measure protein</fullName>
    </submittedName>
</protein>
<keyword evidence="1" id="KW-0175">Coiled coil</keyword>
<feature type="compositionally biased region" description="Polar residues" evidence="2">
    <location>
        <begin position="863"/>
        <end position="883"/>
    </location>
</feature>
<feature type="compositionally biased region" description="Low complexity" evidence="2">
    <location>
        <begin position="547"/>
        <end position="561"/>
    </location>
</feature>
<gene>
    <name evidence="3" type="ORF">Leef1_14</name>
</gene>
<accession>A0A8E5EC19</accession>
<evidence type="ECO:0000256" key="1">
    <source>
        <dbReference type="SAM" id="Coils"/>
    </source>
</evidence>
<name>A0A8E5EC19_9CAUD</name>
<feature type="region of interest" description="Disordered" evidence="2">
    <location>
        <begin position="854"/>
        <end position="883"/>
    </location>
</feature>
<organism evidence="3 4">
    <name type="scientific">Polaribacter phage Leef_1</name>
    <dbReference type="NCBI Taxonomy" id="2745684"/>
    <lineage>
        <taxon>Viruses</taxon>
        <taxon>Duplodnaviria</taxon>
        <taxon>Heunggongvirae</taxon>
        <taxon>Uroviricota</taxon>
        <taxon>Caudoviricetes</taxon>
        <taxon>Helgolandviridae</taxon>
        <taxon>Leefvirus</taxon>
        <taxon>Leefvirus Leef</taxon>
    </lineage>
</organism>
<evidence type="ECO:0000256" key="2">
    <source>
        <dbReference type="SAM" id="MobiDB-lite"/>
    </source>
</evidence>
<proteinExistence type="predicted"/>
<feature type="coiled-coil region" evidence="1">
    <location>
        <begin position="46"/>
        <end position="73"/>
    </location>
</feature>
<feature type="region of interest" description="Disordered" evidence="2">
    <location>
        <begin position="541"/>
        <end position="570"/>
    </location>
</feature>
<keyword evidence="4" id="KW-1185">Reference proteome</keyword>
<dbReference type="EMBL" id="MT732473">
    <property type="protein sequence ID" value="QQV91377.1"/>
    <property type="molecule type" value="Genomic_DNA"/>
</dbReference>